<evidence type="ECO:0000313" key="14">
    <source>
        <dbReference type="EMBL" id="SVE69772.1"/>
    </source>
</evidence>
<gene>
    <name evidence="14" type="primary">EOG090X05CZ</name>
</gene>
<comment type="catalytic activity">
    <reaction evidence="12">
        <text>a 1,2-diacyl-sn-glycero-3-phosphoethanolamine + L-serine = a 1,2-diacyl-sn-glycero-3-phospho-L-serine + ethanolamine</text>
        <dbReference type="Rhea" id="RHEA:27606"/>
        <dbReference type="ChEBI" id="CHEBI:33384"/>
        <dbReference type="ChEBI" id="CHEBI:57262"/>
        <dbReference type="ChEBI" id="CHEBI:57603"/>
        <dbReference type="ChEBI" id="CHEBI:64612"/>
        <dbReference type="EC" id="2.7.8.29"/>
    </reaction>
</comment>
<reference evidence="14" key="1">
    <citation type="submission" date="2018-08" db="EMBL/GenBank/DDBJ databases">
        <authorList>
            <person name="Cornetti L."/>
        </authorList>
    </citation>
    <scope>NUCLEOTIDE SEQUENCE</scope>
    <source>
        <strain evidence="14">FI-BAL1-1</strain>
    </source>
</reference>
<dbReference type="Pfam" id="PF03034">
    <property type="entry name" value="PSS"/>
    <property type="match status" value="1"/>
</dbReference>
<feature type="transmembrane region" description="Helical" evidence="12">
    <location>
        <begin position="320"/>
        <end position="340"/>
    </location>
</feature>
<feature type="transmembrane region" description="Helical" evidence="12">
    <location>
        <begin position="207"/>
        <end position="227"/>
    </location>
</feature>
<dbReference type="AlphaFoldDB" id="A0A4Y7LPI5"/>
<dbReference type="InterPro" id="IPR004277">
    <property type="entry name" value="PSS"/>
</dbReference>
<organism evidence="14">
    <name type="scientific">Eubosmina coregoni</name>
    <dbReference type="NCBI Taxonomy" id="186181"/>
    <lineage>
        <taxon>Eukaryota</taxon>
        <taxon>Metazoa</taxon>
        <taxon>Ecdysozoa</taxon>
        <taxon>Arthropoda</taxon>
        <taxon>Crustacea</taxon>
        <taxon>Branchiopoda</taxon>
        <taxon>Diplostraca</taxon>
        <taxon>Cladocera</taxon>
        <taxon>Anomopoda</taxon>
        <taxon>Bosminidae</taxon>
        <taxon>Eubosmina</taxon>
    </lineage>
</organism>
<feature type="compositionally biased region" description="Low complexity" evidence="13">
    <location>
        <begin position="97"/>
        <end position="106"/>
    </location>
</feature>
<comment type="pathway">
    <text evidence="3">Lipid metabolism.</text>
</comment>
<evidence type="ECO:0000256" key="12">
    <source>
        <dbReference type="RuleBase" id="RU368094"/>
    </source>
</evidence>
<comment type="pathway">
    <text evidence="2 12">Phospholipid metabolism; phosphatidylserine biosynthesis.</text>
</comment>
<evidence type="ECO:0000256" key="1">
    <source>
        <dbReference type="ARBA" id="ARBA00004477"/>
    </source>
</evidence>
<name>A0A4Y7LPI5_9CRUS</name>
<dbReference type="EMBL" id="LR000153">
    <property type="protein sequence ID" value="SVE69772.1"/>
    <property type="molecule type" value="mRNA"/>
</dbReference>
<evidence type="ECO:0000256" key="3">
    <source>
        <dbReference type="ARBA" id="ARBA00005189"/>
    </source>
</evidence>
<evidence type="ECO:0000256" key="11">
    <source>
        <dbReference type="ARBA" id="ARBA00023264"/>
    </source>
</evidence>
<keyword evidence="11 12" id="KW-1208">Phospholipid metabolism</keyword>
<evidence type="ECO:0000256" key="6">
    <source>
        <dbReference type="ARBA" id="ARBA00022692"/>
    </source>
</evidence>
<keyword evidence="9 12" id="KW-0443">Lipid metabolism</keyword>
<keyword evidence="12" id="KW-0594">Phospholipid biosynthesis</keyword>
<feature type="transmembrane region" description="Helical" evidence="12">
    <location>
        <begin position="176"/>
        <end position="195"/>
    </location>
</feature>
<keyword evidence="12" id="KW-0444">Lipid biosynthesis</keyword>
<dbReference type="PANTHER" id="PTHR15362">
    <property type="entry name" value="PHOSPHATIDYLINOSITOL SYNTHASE"/>
    <property type="match status" value="1"/>
</dbReference>
<dbReference type="GO" id="GO:0005789">
    <property type="term" value="C:endoplasmic reticulum membrane"/>
    <property type="evidence" value="ECO:0007669"/>
    <property type="project" value="UniProtKB-SubCell"/>
</dbReference>
<feature type="transmembrane region" description="Helical" evidence="12">
    <location>
        <begin position="143"/>
        <end position="164"/>
    </location>
</feature>
<evidence type="ECO:0000256" key="8">
    <source>
        <dbReference type="ARBA" id="ARBA00022989"/>
    </source>
</evidence>
<evidence type="ECO:0000256" key="9">
    <source>
        <dbReference type="ARBA" id="ARBA00023098"/>
    </source>
</evidence>
<keyword evidence="5 12" id="KW-0808">Transferase</keyword>
<accession>A0A4Y7LPI5</accession>
<dbReference type="UniPathway" id="UPA00948"/>
<proteinExistence type="evidence at transcript level"/>
<comment type="subcellular location">
    <subcellularLocation>
        <location evidence="1 12">Endoplasmic reticulum membrane</location>
        <topology evidence="1 12">Multi-pass membrane protein</topology>
    </subcellularLocation>
</comment>
<feature type="region of interest" description="Disordered" evidence="13">
    <location>
        <begin position="97"/>
        <end position="117"/>
    </location>
</feature>
<feature type="transmembrane region" description="Helical" evidence="12">
    <location>
        <begin position="390"/>
        <end position="406"/>
    </location>
</feature>
<feature type="transmembrane region" description="Helical" evidence="12">
    <location>
        <begin position="426"/>
        <end position="448"/>
    </location>
</feature>
<evidence type="ECO:0000256" key="4">
    <source>
        <dbReference type="ARBA" id="ARBA00008671"/>
    </source>
</evidence>
<keyword evidence="7 12" id="KW-0256">Endoplasmic reticulum</keyword>
<feature type="compositionally biased region" description="Polar residues" evidence="13">
    <location>
        <begin position="520"/>
        <end position="548"/>
    </location>
</feature>
<feature type="transmembrane region" description="Helical" evidence="12">
    <location>
        <begin position="460"/>
        <end position="478"/>
    </location>
</feature>
<protein>
    <recommendedName>
        <fullName evidence="12">Phosphatidylserine synthase</fullName>
        <ecNumber evidence="12">2.7.8.29</ecNumber>
    </recommendedName>
    <alternativeName>
        <fullName evidence="12">Serine-exchange enzyme</fullName>
    </alternativeName>
</protein>
<comment type="similarity">
    <text evidence="4 12">Belongs to the phosphatidyl serine synthase family.</text>
</comment>
<dbReference type="PANTHER" id="PTHR15362:SF15">
    <property type="entry name" value="PHOSPHATIDYLSERINE SYNTHASE 1"/>
    <property type="match status" value="1"/>
</dbReference>
<evidence type="ECO:0000256" key="7">
    <source>
        <dbReference type="ARBA" id="ARBA00022824"/>
    </source>
</evidence>
<sequence>MDQGAFGAGKAGTTFNPVEFVQRPQVILRLLNIAGSAYFGYERYRQGADSAFATAYETGMGGPGGAQTPGSVGGYTSFPGVGATTDPMAGGGPYQGQGQPFAAPAARPEKSTRRRTYSSTSHDVADHFYAINERPVDDISLDFFYKPHTITLLTILTSSLLYSAFTRNDDDFRDNVWSGIRCVIFIFMVISVLAFPNGPFTRPHPAVWRMVFGLSVFYLVALQFFLFQNYATVRGILVWADPSLENFHIDMDKEYGVNCSDITVERIWSHMDVFAFSHFFGWLMKALLVRHYGILWTISVMWEITEIAFAHLLPNFVECWWDAIILDIILCNGAGIWAGMKVCQYLEMREYKWESIKDIHSTSDKIKRAVLQFTPESWTHVRWLDPHSSYMRFLAVGQLVLFWQITELNTFFLKHIFELPPSHMLNMWRLIVIGLIVAPSLRQYYTYVTDTRCKRVGTQCWVFGAIMFTEAIICLKFGKEIFERTQILTIAIWLGIQFLMTMLCLYGCILYHRRDNTKNSGLTKSKGTESPSKNGSSPQHLNDSSGTNAVKRKKMNNVTISKSA</sequence>
<keyword evidence="10 12" id="KW-0472">Membrane</keyword>
<keyword evidence="6 12" id="KW-0812">Transmembrane</keyword>
<evidence type="ECO:0000256" key="5">
    <source>
        <dbReference type="ARBA" id="ARBA00022679"/>
    </source>
</evidence>
<evidence type="ECO:0000256" key="13">
    <source>
        <dbReference type="SAM" id="MobiDB-lite"/>
    </source>
</evidence>
<feature type="region of interest" description="Disordered" evidence="13">
    <location>
        <begin position="520"/>
        <end position="564"/>
    </location>
</feature>
<dbReference type="GO" id="GO:0106245">
    <property type="term" value="F:L-serine-phosphatidylethanolamine phosphatidyltransferase activity"/>
    <property type="evidence" value="ECO:0007669"/>
    <property type="project" value="UniProtKB-UniRule"/>
</dbReference>
<evidence type="ECO:0000256" key="2">
    <source>
        <dbReference type="ARBA" id="ARBA00004916"/>
    </source>
</evidence>
<evidence type="ECO:0000256" key="10">
    <source>
        <dbReference type="ARBA" id="ARBA00023136"/>
    </source>
</evidence>
<comment type="function">
    <text evidence="12">Catalyzes a base-exchange reaction in which the polar head group of phosphatidylethanolamine (PE) is replaced by L-serine.</text>
</comment>
<feature type="transmembrane region" description="Helical" evidence="12">
    <location>
        <begin position="490"/>
        <end position="511"/>
    </location>
</feature>
<keyword evidence="8 12" id="KW-1133">Transmembrane helix</keyword>
<feature type="transmembrane region" description="Helical" evidence="12">
    <location>
        <begin position="293"/>
        <end position="314"/>
    </location>
</feature>
<dbReference type="GO" id="GO:0006659">
    <property type="term" value="P:phosphatidylserine biosynthetic process"/>
    <property type="evidence" value="ECO:0007669"/>
    <property type="project" value="UniProtKB-UniRule"/>
</dbReference>
<dbReference type="EC" id="2.7.8.29" evidence="12"/>